<reference evidence="2 3" key="1">
    <citation type="journal article" date="2023" name="Mol. Ecol. Resour.">
        <title>Chromosome-level genome assembly of a triploid poplar Populus alba 'Berolinensis'.</title>
        <authorList>
            <person name="Chen S."/>
            <person name="Yu Y."/>
            <person name="Wang X."/>
            <person name="Wang S."/>
            <person name="Zhang T."/>
            <person name="Zhou Y."/>
            <person name="He R."/>
            <person name="Meng N."/>
            <person name="Wang Y."/>
            <person name="Liu W."/>
            <person name="Liu Z."/>
            <person name="Liu J."/>
            <person name="Guo Q."/>
            <person name="Huang H."/>
            <person name="Sederoff R.R."/>
            <person name="Wang G."/>
            <person name="Qu G."/>
            <person name="Chen S."/>
        </authorList>
    </citation>
    <scope>NUCLEOTIDE SEQUENCE [LARGE SCALE GENOMIC DNA]</scope>
    <source>
        <strain evidence="2">SC-2020</strain>
    </source>
</reference>
<proteinExistence type="predicted"/>
<dbReference type="Proteomes" id="UP001164929">
    <property type="component" value="Chromosome 16"/>
</dbReference>
<organism evidence="2 3">
    <name type="scientific">Populus alba x Populus x berolinensis</name>
    <dbReference type="NCBI Taxonomy" id="444605"/>
    <lineage>
        <taxon>Eukaryota</taxon>
        <taxon>Viridiplantae</taxon>
        <taxon>Streptophyta</taxon>
        <taxon>Embryophyta</taxon>
        <taxon>Tracheophyta</taxon>
        <taxon>Spermatophyta</taxon>
        <taxon>Magnoliopsida</taxon>
        <taxon>eudicotyledons</taxon>
        <taxon>Gunneridae</taxon>
        <taxon>Pentapetalae</taxon>
        <taxon>rosids</taxon>
        <taxon>fabids</taxon>
        <taxon>Malpighiales</taxon>
        <taxon>Salicaceae</taxon>
        <taxon>Saliceae</taxon>
        <taxon>Populus</taxon>
    </lineage>
</organism>
<feature type="compositionally biased region" description="Basic and acidic residues" evidence="1">
    <location>
        <begin position="30"/>
        <end position="49"/>
    </location>
</feature>
<evidence type="ECO:0000313" key="3">
    <source>
        <dbReference type="Proteomes" id="UP001164929"/>
    </source>
</evidence>
<evidence type="ECO:0000313" key="2">
    <source>
        <dbReference type="EMBL" id="KAJ6968294.1"/>
    </source>
</evidence>
<dbReference type="AlphaFoldDB" id="A0AAD6LL09"/>
<name>A0AAD6LL09_9ROSI</name>
<keyword evidence="3" id="KW-1185">Reference proteome</keyword>
<gene>
    <name evidence="2" type="ORF">NC653_036289</name>
</gene>
<accession>A0AAD6LL09</accession>
<sequence length="110" mass="13174">MILDLPFIIFPGRSTAFSSTFQNPPTKLFFNRDDQEGEQEREKERKKETKGVVVSPHNWHSPSQVNFTFQFIWTILCIVFFMEIHTWQQETGWWWARWCSALFLDRSIAT</sequence>
<protein>
    <submittedName>
        <fullName evidence="2">Uncharacterized protein</fullName>
    </submittedName>
</protein>
<comment type="caution">
    <text evidence="2">The sequence shown here is derived from an EMBL/GenBank/DDBJ whole genome shotgun (WGS) entry which is preliminary data.</text>
</comment>
<dbReference type="EMBL" id="JAQIZT010000016">
    <property type="protein sequence ID" value="KAJ6968294.1"/>
    <property type="molecule type" value="Genomic_DNA"/>
</dbReference>
<evidence type="ECO:0000256" key="1">
    <source>
        <dbReference type="SAM" id="MobiDB-lite"/>
    </source>
</evidence>
<feature type="region of interest" description="Disordered" evidence="1">
    <location>
        <begin position="25"/>
        <end position="49"/>
    </location>
</feature>